<dbReference type="VEuPathDB" id="AmoebaDB:DICPUDRAFT_96027"/>
<name>F1A3Y5_DICPU</name>
<dbReference type="RefSeq" id="XP_003294379.1">
    <property type="nucleotide sequence ID" value="XM_003294331.1"/>
</dbReference>
<dbReference type="OMA" id="TKWEVLA"/>
<dbReference type="KEGG" id="dpp:DICPUDRAFT_96027"/>
<dbReference type="EMBL" id="GL871486">
    <property type="protein sequence ID" value="EGC29091.1"/>
    <property type="molecule type" value="Genomic_DNA"/>
</dbReference>
<organism evidence="1 2">
    <name type="scientific">Dictyostelium purpureum</name>
    <name type="common">Slime mold</name>
    <dbReference type="NCBI Taxonomy" id="5786"/>
    <lineage>
        <taxon>Eukaryota</taxon>
        <taxon>Amoebozoa</taxon>
        <taxon>Evosea</taxon>
        <taxon>Eumycetozoa</taxon>
        <taxon>Dictyostelia</taxon>
        <taxon>Dictyosteliales</taxon>
        <taxon>Dictyosteliaceae</taxon>
        <taxon>Dictyostelium</taxon>
    </lineage>
</organism>
<accession>F1A3Y5</accession>
<dbReference type="FunCoup" id="F1A3Y5">
    <property type="interactions" value="743"/>
</dbReference>
<keyword evidence="2" id="KW-1185">Reference proteome</keyword>
<protein>
    <recommendedName>
        <fullName evidence="3">BAR domain-containing protein</fullName>
    </recommendedName>
</protein>
<dbReference type="OrthoDB" id="19196at2759"/>
<dbReference type="GeneID" id="10506607"/>
<evidence type="ECO:0008006" key="3">
    <source>
        <dbReference type="Google" id="ProtNLM"/>
    </source>
</evidence>
<dbReference type="Proteomes" id="UP000001064">
    <property type="component" value="Unassembled WGS sequence"/>
</dbReference>
<dbReference type="SUPFAM" id="SSF103657">
    <property type="entry name" value="BAR/IMD domain-like"/>
    <property type="match status" value="1"/>
</dbReference>
<dbReference type="Gene3D" id="1.20.1270.60">
    <property type="entry name" value="Arfaptin homology (AH) domain/BAR domain"/>
    <property type="match status" value="1"/>
</dbReference>
<evidence type="ECO:0000313" key="1">
    <source>
        <dbReference type="EMBL" id="EGC29091.1"/>
    </source>
</evidence>
<dbReference type="eggNOG" id="ENOG502RFRM">
    <property type="taxonomic scope" value="Eukaryota"/>
</dbReference>
<evidence type="ECO:0000313" key="2">
    <source>
        <dbReference type="Proteomes" id="UP000001064"/>
    </source>
</evidence>
<reference evidence="2" key="1">
    <citation type="journal article" date="2011" name="Genome Biol.">
        <title>Comparative genomics of the social amoebae Dictyostelium discoideum and Dictyostelium purpureum.</title>
        <authorList>
            <consortium name="US DOE Joint Genome Institute (JGI-PGF)"/>
            <person name="Sucgang R."/>
            <person name="Kuo A."/>
            <person name="Tian X."/>
            <person name="Salerno W."/>
            <person name="Parikh A."/>
            <person name="Feasley C.L."/>
            <person name="Dalin E."/>
            <person name="Tu H."/>
            <person name="Huang E."/>
            <person name="Barry K."/>
            <person name="Lindquist E."/>
            <person name="Shapiro H."/>
            <person name="Bruce D."/>
            <person name="Schmutz J."/>
            <person name="Salamov A."/>
            <person name="Fey P."/>
            <person name="Gaudet P."/>
            <person name="Anjard C."/>
            <person name="Babu M.M."/>
            <person name="Basu S."/>
            <person name="Bushmanova Y."/>
            <person name="van der Wel H."/>
            <person name="Katoh-Kurasawa M."/>
            <person name="Dinh C."/>
            <person name="Coutinho P.M."/>
            <person name="Saito T."/>
            <person name="Elias M."/>
            <person name="Schaap P."/>
            <person name="Kay R.R."/>
            <person name="Henrissat B."/>
            <person name="Eichinger L."/>
            <person name="Rivero F."/>
            <person name="Putnam N.H."/>
            <person name="West C.M."/>
            <person name="Loomis W.F."/>
            <person name="Chisholm R.L."/>
            <person name="Shaulsky G."/>
            <person name="Strassmann J.E."/>
            <person name="Queller D.C."/>
            <person name="Kuspa A."/>
            <person name="Grigoriev I.V."/>
        </authorList>
    </citation>
    <scope>NUCLEOTIDE SEQUENCE [LARGE SCALE GENOMIC DNA]</scope>
    <source>
        <strain evidence="2">QSDP1</strain>
    </source>
</reference>
<gene>
    <name evidence="1" type="ORF">DICPUDRAFT_96027</name>
</gene>
<sequence>METVKTRFMKTKEHVHHNNTTSVEHGKRPKSLKAEAKVIRSDYTLLAEHSEKWMDAVQDMQTKWEVLANTIASFGTAQYIDKNTTCHIAEGFHGLQNLMFPIIKTTKIGIHDNAENISHCSVDKLKKQNHRMEDNRVRADHANHRLDKYRQKSKTNPTRLKRKEASAEKANIVYDESYLKIISIIQDNCYLIFKDFFNEGYSDIHSLKQEIDLIPVQEKLYSRFGILDIALPKTYTKYHSDYIPKDHSVPIPHGSIVYDEDDSKNNLNNDNDTQQESLTTTTYQIPATILSPSLNEGSSSSNPVFTKNISPQQTYISSTTQDAPSASLEKETIIPTVVEQVELTQPANNVVSPQIVHEYVYEGNTSNTQIGSPAKNFTKVKEESKTVVEEKFN</sequence>
<dbReference type="InterPro" id="IPR027267">
    <property type="entry name" value="AH/BAR_dom_sf"/>
</dbReference>
<dbReference type="InParanoid" id="F1A3Y5"/>
<dbReference type="AlphaFoldDB" id="F1A3Y5"/>
<proteinExistence type="predicted"/>